<proteinExistence type="predicted"/>
<organism evidence="1 2">
    <name type="scientific">Candidatus Methylacidiphilum fumarolicum</name>
    <dbReference type="NCBI Taxonomy" id="591154"/>
    <lineage>
        <taxon>Bacteria</taxon>
        <taxon>Pseudomonadati</taxon>
        <taxon>Verrucomicrobiota</taxon>
        <taxon>Methylacidiphilae</taxon>
        <taxon>Methylacidiphilales</taxon>
        <taxon>Methylacidiphilaceae</taxon>
        <taxon>Methylacidiphilum (ex Ratnadevi et al. 2023)</taxon>
    </lineage>
</organism>
<evidence type="ECO:0000313" key="2">
    <source>
        <dbReference type="Proteomes" id="UP001161497"/>
    </source>
</evidence>
<keyword evidence="2" id="KW-1185">Reference proteome</keyword>
<protein>
    <submittedName>
        <fullName evidence="1">Uncharacterized protein</fullName>
    </submittedName>
</protein>
<gene>
    <name evidence="1" type="ORF">MFUM_1054</name>
</gene>
<sequence length="189" mass="21906">MRVKAQTSFLLLFFFVFLFDVFSKSIGKSSTNANDKAVYILVIHEAWFNRPPEFVLSRYDYLSQRDILYQETINAFKKAYPSLEVKRIDKLSQAKEGIPILRVDLGRWRYSFIGTNAATDIVVRLFADYYPSKESKAIHLGSFGNVQRAHVWLYDGYRDFNEDYINALRPALEKIVHAVGPLLDSHRKG</sequence>
<reference evidence="1" key="1">
    <citation type="submission" date="2023-03" db="EMBL/GenBank/DDBJ databases">
        <authorList>
            <person name="Cremers G."/>
            <person name="Picone N."/>
        </authorList>
    </citation>
    <scope>NUCLEOTIDE SEQUENCE</scope>
    <source>
        <strain evidence="1">Sample_alias</strain>
    </source>
</reference>
<dbReference type="EMBL" id="OX458932">
    <property type="protein sequence ID" value="CAI9085424.1"/>
    <property type="molecule type" value="Genomic_DNA"/>
</dbReference>
<evidence type="ECO:0000313" key="1">
    <source>
        <dbReference type="EMBL" id="CAI9085424.1"/>
    </source>
</evidence>
<dbReference type="Proteomes" id="UP001161497">
    <property type="component" value="Chromosome"/>
</dbReference>
<name>A0ABM9ICN1_9BACT</name>
<accession>A0ABM9ICN1</accession>